<feature type="compositionally biased region" description="Acidic residues" evidence="1">
    <location>
        <begin position="104"/>
        <end position="113"/>
    </location>
</feature>
<dbReference type="AlphaFoldDB" id="A0A7M5V5M5"/>
<accession>A0A7M5V5M5</accession>
<reference evidence="2" key="1">
    <citation type="submission" date="2021-01" db="UniProtKB">
        <authorList>
            <consortium name="EnsemblMetazoa"/>
        </authorList>
    </citation>
    <scope>IDENTIFICATION</scope>
</reference>
<evidence type="ECO:0000256" key="1">
    <source>
        <dbReference type="SAM" id="MobiDB-lite"/>
    </source>
</evidence>
<evidence type="ECO:0000313" key="3">
    <source>
        <dbReference type="Proteomes" id="UP000594262"/>
    </source>
</evidence>
<keyword evidence="3" id="KW-1185">Reference proteome</keyword>
<name>A0A7M5V5M5_9CNID</name>
<dbReference type="Proteomes" id="UP000594262">
    <property type="component" value="Unplaced"/>
</dbReference>
<proteinExistence type="predicted"/>
<feature type="region of interest" description="Disordered" evidence="1">
    <location>
        <begin position="98"/>
        <end position="147"/>
    </location>
</feature>
<organism evidence="2 3">
    <name type="scientific">Clytia hemisphaerica</name>
    <dbReference type="NCBI Taxonomy" id="252671"/>
    <lineage>
        <taxon>Eukaryota</taxon>
        <taxon>Metazoa</taxon>
        <taxon>Cnidaria</taxon>
        <taxon>Hydrozoa</taxon>
        <taxon>Hydroidolina</taxon>
        <taxon>Leptothecata</taxon>
        <taxon>Obeliida</taxon>
        <taxon>Clytiidae</taxon>
        <taxon>Clytia</taxon>
    </lineage>
</organism>
<sequence>MRTTTTTTSSKSLSWNPITWVLNGLDTRDPRSDKPIPSVRYPSYWKTSSSELAGWERPTSPPPQYFSRHHNREVYRSFCPAYRSNQWSTLREMLPVDGINSANEDSDQNESESEVIAGTEKKTTSSPTPTPHQQQMKGRLLPSQCRGRHSLSYSPMTRYVDEQIRCNVMQRLF</sequence>
<protein>
    <submittedName>
        <fullName evidence="2">Uncharacterized protein</fullName>
    </submittedName>
</protein>
<dbReference type="EnsemblMetazoa" id="CLYHEMT010047.1">
    <property type="protein sequence ID" value="CLYHEMP010047.1"/>
    <property type="gene ID" value="CLYHEMG010047"/>
</dbReference>
<evidence type="ECO:0000313" key="2">
    <source>
        <dbReference type="EnsemblMetazoa" id="CLYHEMP010047.1"/>
    </source>
</evidence>